<keyword evidence="6" id="KW-0521">NADP</keyword>
<evidence type="ECO:0000313" key="13">
    <source>
        <dbReference type="EMBL" id="NDV34210.1"/>
    </source>
</evidence>
<dbReference type="AlphaFoldDB" id="A0A6B2LBB6"/>
<evidence type="ECO:0000256" key="3">
    <source>
        <dbReference type="ARBA" id="ARBA00022643"/>
    </source>
</evidence>
<reference evidence="13" key="1">
    <citation type="journal article" date="2020" name="J. Eukaryot. Microbiol.">
        <title>De novo Sequencing, Assembly and Annotation of the Transcriptome for the Free-Living Testate Amoeba Arcella intermedia.</title>
        <authorList>
            <person name="Ribeiro G.M."/>
            <person name="Porfirio-Sousa A.L."/>
            <person name="Maurer-Alcala X.X."/>
            <person name="Katz L.A."/>
            <person name="Lahr D.J.G."/>
        </authorList>
    </citation>
    <scope>NUCLEOTIDE SEQUENCE</scope>
</reference>
<keyword evidence="7 9" id="KW-0560">Oxidoreductase</keyword>
<dbReference type="PANTHER" id="PTHR11082">
    <property type="entry name" value="TRNA-DIHYDROURIDINE SYNTHASE"/>
    <property type="match status" value="1"/>
</dbReference>
<dbReference type="PIRSF" id="PIRSF006621">
    <property type="entry name" value="Dus"/>
    <property type="match status" value="1"/>
</dbReference>
<evidence type="ECO:0000259" key="12">
    <source>
        <dbReference type="Pfam" id="PF01207"/>
    </source>
</evidence>
<comment type="function">
    <text evidence="9">Catalyzes the synthesis of dihydrouridine, a modified base found in the D-loop of most tRNAs.</text>
</comment>
<dbReference type="Gene3D" id="3.20.20.70">
    <property type="entry name" value="Aldolase class I"/>
    <property type="match status" value="1"/>
</dbReference>
<dbReference type="InterPro" id="IPR001269">
    <property type="entry name" value="DUS_fam"/>
</dbReference>
<dbReference type="PANTHER" id="PTHR11082:SF31">
    <property type="entry name" value="TRNA-DIHYDROURIDINE(20A_20B) SYNTHASE [NAD(P)+]-LIKE"/>
    <property type="match status" value="1"/>
</dbReference>
<dbReference type="InterPro" id="IPR013785">
    <property type="entry name" value="Aldolase_TIM"/>
</dbReference>
<evidence type="ECO:0000256" key="6">
    <source>
        <dbReference type="ARBA" id="ARBA00022857"/>
    </source>
</evidence>
<feature type="binding site" evidence="11">
    <location>
        <position position="122"/>
    </location>
    <ligand>
        <name>FMN</name>
        <dbReference type="ChEBI" id="CHEBI:58210"/>
    </ligand>
</feature>
<keyword evidence="8" id="KW-0520">NAD</keyword>
<dbReference type="EMBL" id="GIBP01005241">
    <property type="protein sequence ID" value="NDV34210.1"/>
    <property type="molecule type" value="Transcribed_RNA"/>
</dbReference>
<dbReference type="InterPro" id="IPR018517">
    <property type="entry name" value="tRNA_hU_synthase_CS"/>
</dbReference>
<feature type="active site" description="Proton donor" evidence="10">
    <location>
        <position position="83"/>
    </location>
</feature>
<evidence type="ECO:0000256" key="9">
    <source>
        <dbReference type="PIRNR" id="PIRNR006621"/>
    </source>
</evidence>
<evidence type="ECO:0000256" key="7">
    <source>
        <dbReference type="ARBA" id="ARBA00023002"/>
    </source>
</evidence>
<evidence type="ECO:0000256" key="10">
    <source>
        <dbReference type="PIRSR" id="PIRSR006621-1"/>
    </source>
</evidence>
<feature type="binding site" evidence="11">
    <location>
        <position position="54"/>
    </location>
    <ligand>
        <name>FMN</name>
        <dbReference type="ChEBI" id="CHEBI:58210"/>
    </ligand>
</feature>
<dbReference type="GO" id="GO:0006397">
    <property type="term" value="P:mRNA processing"/>
    <property type="evidence" value="ECO:0007669"/>
    <property type="project" value="UniProtKB-KW"/>
</dbReference>
<dbReference type="InterPro" id="IPR035587">
    <property type="entry name" value="DUS-like_FMN-bd"/>
</dbReference>
<keyword evidence="11" id="KW-0547">Nucleotide-binding</keyword>
<dbReference type="SUPFAM" id="SSF51395">
    <property type="entry name" value="FMN-linked oxidoreductases"/>
    <property type="match status" value="1"/>
</dbReference>
<keyword evidence="5 9" id="KW-0819">tRNA processing</keyword>
<dbReference type="GO" id="GO:0050660">
    <property type="term" value="F:flavin adenine dinucleotide binding"/>
    <property type="evidence" value="ECO:0007669"/>
    <property type="project" value="InterPro"/>
</dbReference>
<dbReference type="FunFam" id="3.20.20.70:FF:000159">
    <property type="entry name" value="tRNA-dihydrouridine synthase 4"/>
    <property type="match status" value="1"/>
</dbReference>
<dbReference type="PROSITE" id="PS01136">
    <property type="entry name" value="UPF0034"/>
    <property type="match status" value="1"/>
</dbReference>
<comment type="similarity">
    <text evidence="9">Belongs to the dus family.</text>
</comment>
<dbReference type="GO" id="GO:0102266">
    <property type="term" value="F:tRNA-dihydrouridine20a synthase activity"/>
    <property type="evidence" value="ECO:0007669"/>
    <property type="project" value="UniProtKB-ARBA"/>
</dbReference>
<organism evidence="13">
    <name type="scientific">Arcella intermedia</name>
    <dbReference type="NCBI Taxonomy" id="1963864"/>
    <lineage>
        <taxon>Eukaryota</taxon>
        <taxon>Amoebozoa</taxon>
        <taxon>Tubulinea</taxon>
        <taxon>Elardia</taxon>
        <taxon>Arcellinida</taxon>
        <taxon>Sphaerothecina</taxon>
        <taxon>Arcellidae</taxon>
        <taxon>Arcella</taxon>
    </lineage>
</organism>
<dbReference type="Pfam" id="PF01207">
    <property type="entry name" value="Dus"/>
    <property type="match status" value="1"/>
</dbReference>
<dbReference type="GO" id="GO:0102267">
    <property type="term" value="F:tRNA-dihydrouridine20b synthase activity"/>
    <property type="evidence" value="ECO:0007669"/>
    <property type="project" value="UniProtKB-ARBA"/>
</dbReference>
<feature type="binding site" evidence="11">
    <location>
        <position position="150"/>
    </location>
    <ligand>
        <name>FMN</name>
        <dbReference type="ChEBI" id="CHEBI:58210"/>
    </ligand>
</feature>
<dbReference type="CDD" id="cd02801">
    <property type="entry name" value="DUS_like_FMN"/>
    <property type="match status" value="1"/>
</dbReference>
<dbReference type="EC" id="1.3.1.-" evidence="9"/>
<proteinExistence type="inferred from homology"/>
<evidence type="ECO:0000256" key="2">
    <source>
        <dbReference type="ARBA" id="ARBA00022630"/>
    </source>
</evidence>
<feature type="binding site" evidence="11">
    <location>
        <begin position="205"/>
        <end position="206"/>
    </location>
    <ligand>
        <name>FMN</name>
        <dbReference type="ChEBI" id="CHEBI:58210"/>
    </ligand>
</feature>
<keyword evidence="3 9" id="KW-0288">FMN</keyword>
<name>A0A6B2LBB6_9EUKA</name>
<evidence type="ECO:0000256" key="11">
    <source>
        <dbReference type="PIRSR" id="PIRSR006621-2"/>
    </source>
</evidence>
<feature type="domain" description="DUS-like FMN-binding" evidence="12">
    <location>
        <begin position="1"/>
        <end position="252"/>
    </location>
</feature>
<accession>A0A6B2LBB6</accession>
<evidence type="ECO:0000256" key="5">
    <source>
        <dbReference type="ARBA" id="ARBA00022694"/>
    </source>
</evidence>
<evidence type="ECO:0000256" key="8">
    <source>
        <dbReference type="ARBA" id="ARBA00023027"/>
    </source>
</evidence>
<keyword evidence="4" id="KW-0507">mRNA processing</keyword>
<protein>
    <recommendedName>
        <fullName evidence="9">tRNA-dihydrouridine synthase</fullName>
        <ecNumber evidence="9">1.3.1.-</ecNumber>
    </recommendedName>
</protein>
<evidence type="ECO:0000256" key="4">
    <source>
        <dbReference type="ARBA" id="ARBA00022664"/>
    </source>
</evidence>
<keyword evidence="2 9" id="KW-0285">Flavoprotein</keyword>
<comment type="cofactor">
    <cofactor evidence="1 9 11">
        <name>FMN</name>
        <dbReference type="ChEBI" id="CHEBI:58210"/>
    </cofactor>
</comment>
<sequence>MVRYSKLPFRLLCRRWGCDIAYTPMIISEDFVKSKEARDIEFTTSTYDRPLITQFAARSAPTLSIATQYVANYCDGIDINCGCPQKWVISEGYGCALLKKPELVEDLVKHAKRSTNLPVSIKIRIAQDLQHTLDLVQRAERMGVSWITVHGRRSDQRSSALVNFEAVKFVKENVKVPVVANGNCFSLGDAREWKERTGVNGVMAARGLLQNPALFAGFDNTPPEVVSWWVSVALQYGMSFTKIHQHLMFMLYTTHSSAEKSEFNNLKSIPALLEYLKRRDYHFKPVDPGESPTRVSL</sequence>
<evidence type="ECO:0000256" key="1">
    <source>
        <dbReference type="ARBA" id="ARBA00001917"/>
    </source>
</evidence>